<feature type="non-terminal residue" evidence="1">
    <location>
        <position position="1"/>
    </location>
</feature>
<name>A0AA38LDN5_TAXCH</name>
<evidence type="ECO:0000313" key="2">
    <source>
        <dbReference type="Proteomes" id="UP000824469"/>
    </source>
</evidence>
<comment type="caution">
    <text evidence="1">The sequence shown here is derived from an EMBL/GenBank/DDBJ whole genome shotgun (WGS) entry which is preliminary data.</text>
</comment>
<protein>
    <submittedName>
        <fullName evidence="1">Uncharacterized protein</fullName>
    </submittedName>
</protein>
<proteinExistence type="predicted"/>
<sequence>ISQKPKRTEIIFTAKRQAIRRIRSSLFRLLTQNLTANFMQSGLMRIFHVKDKRHLCIASDYFLVKA</sequence>
<gene>
    <name evidence="1" type="ORF">KI387_018756</name>
</gene>
<keyword evidence="2" id="KW-1185">Reference proteome</keyword>
<evidence type="ECO:0000313" key="1">
    <source>
        <dbReference type="EMBL" id="KAH9316987.1"/>
    </source>
</evidence>
<dbReference type="EMBL" id="JAHRHJ020000004">
    <property type="protein sequence ID" value="KAH9316987.1"/>
    <property type="molecule type" value="Genomic_DNA"/>
</dbReference>
<organism evidence="1 2">
    <name type="scientific">Taxus chinensis</name>
    <name type="common">Chinese yew</name>
    <name type="synonym">Taxus wallichiana var. chinensis</name>
    <dbReference type="NCBI Taxonomy" id="29808"/>
    <lineage>
        <taxon>Eukaryota</taxon>
        <taxon>Viridiplantae</taxon>
        <taxon>Streptophyta</taxon>
        <taxon>Embryophyta</taxon>
        <taxon>Tracheophyta</taxon>
        <taxon>Spermatophyta</taxon>
        <taxon>Pinopsida</taxon>
        <taxon>Pinidae</taxon>
        <taxon>Conifers II</taxon>
        <taxon>Cupressales</taxon>
        <taxon>Taxaceae</taxon>
        <taxon>Taxus</taxon>
    </lineage>
</organism>
<dbReference type="AlphaFoldDB" id="A0AA38LDN5"/>
<accession>A0AA38LDN5</accession>
<dbReference type="Proteomes" id="UP000824469">
    <property type="component" value="Unassembled WGS sequence"/>
</dbReference>
<reference evidence="1 2" key="1">
    <citation type="journal article" date="2021" name="Nat. Plants">
        <title>The Taxus genome provides insights into paclitaxel biosynthesis.</title>
        <authorList>
            <person name="Xiong X."/>
            <person name="Gou J."/>
            <person name="Liao Q."/>
            <person name="Li Y."/>
            <person name="Zhou Q."/>
            <person name="Bi G."/>
            <person name="Li C."/>
            <person name="Du R."/>
            <person name="Wang X."/>
            <person name="Sun T."/>
            <person name="Guo L."/>
            <person name="Liang H."/>
            <person name="Lu P."/>
            <person name="Wu Y."/>
            <person name="Zhang Z."/>
            <person name="Ro D.K."/>
            <person name="Shang Y."/>
            <person name="Huang S."/>
            <person name="Yan J."/>
        </authorList>
    </citation>
    <scope>NUCLEOTIDE SEQUENCE [LARGE SCALE GENOMIC DNA]</scope>
    <source>
        <strain evidence="1">Ta-2019</strain>
    </source>
</reference>
<feature type="non-terminal residue" evidence="1">
    <location>
        <position position="66"/>
    </location>
</feature>